<name>A0A5B7DGQ8_PORTR</name>
<dbReference type="EMBL" id="VSRR010000856">
    <property type="protein sequence ID" value="MPC20296.1"/>
    <property type="molecule type" value="Genomic_DNA"/>
</dbReference>
<organism evidence="1 2">
    <name type="scientific">Portunus trituberculatus</name>
    <name type="common">Swimming crab</name>
    <name type="synonym">Neptunus trituberculatus</name>
    <dbReference type="NCBI Taxonomy" id="210409"/>
    <lineage>
        <taxon>Eukaryota</taxon>
        <taxon>Metazoa</taxon>
        <taxon>Ecdysozoa</taxon>
        <taxon>Arthropoda</taxon>
        <taxon>Crustacea</taxon>
        <taxon>Multicrustacea</taxon>
        <taxon>Malacostraca</taxon>
        <taxon>Eumalacostraca</taxon>
        <taxon>Eucarida</taxon>
        <taxon>Decapoda</taxon>
        <taxon>Pleocyemata</taxon>
        <taxon>Brachyura</taxon>
        <taxon>Eubrachyura</taxon>
        <taxon>Portunoidea</taxon>
        <taxon>Portunidae</taxon>
        <taxon>Portuninae</taxon>
        <taxon>Portunus</taxon>
    </lineage>
</organism>
<reference evidence="1 2" key="1">
    <citation type="submission" date="2019-05" db="EMBL/GenBank/DDBJ databases">
        <title>Another draft genome of Portunus trituberculatus and its Hox gene families provides insights of decapod evolution.</title>
        <authorList>
            <person name="Jeong J.-H."/>
            <person name="Song I."/>
            <person name="Kim S."/>
            <person name="Choi T."/>
            <person name="Kim D."/>
            <person name="Ryu S."/>
            <person name="Kim W."/>
        </authorList>
    </citation>
    <scope>NUCLEOTIDE SEQUENCE [LARGE SCALE GENOMIC DNA]</scope>
    <source>
        <tissue evidence="1">Muscle</tissue>
    </source>
</reference>
<dbReference type="AlphaFoldDB" id="A0A5B7DGQ8"/>
<evidence type="ECO:0000313" key="1">
    <source>
        <dbReference type="EMBL" id="MPC20296.1"/>
    </source>
</evidence>
<proteinExistence type="predicted"/>
<dbReference type="Proteomes" id="UP000324222">
    <property type="component" value="Unassembled WGS sequence"/>
</dbReference>
<evidence type="ECO:0000313" key="2">
    <source>
        <dbReference type="Proteomes" id="UP000324222"/>
    </source>
</evidence>
<comment type="caution">
    <text evidence="1">The sequence shown here is derived from an EMBL/GenBank/DDBJ whole genome shotgun (WGS) entry which is preliminary data.</text>
</comment>
<gene>
    <name evidence="1" type="ORF">E2C01_013232</name>
</gene>
<keyword evidence="2" id="KW-1185">Reference proteome</keyword>
<protein>
    <submittedName>
        <fullName evidence="1">Uncharacterized protein</fullName>
    </submittedName>
</protein>
<sequence length="75" mass="8215">MVLFRHIPINLKAAMIPPYLEGHVLQEVGHSIVGISLKARSCVNPEANCGSGEMGTQRLHTQKSTLTRNTYLGDI</sequence>
<accession>A0A5B7DGQ8</accession>